<protein>
    <submittedName>
        <fullName evidence="2">Uncharacterized protein</fullName>
    </submittedName>
</protein>
<evidence type="ECO:0000256" key="1">
    <source>
        <dbReference type="SAM" id="Phobius"/>
    </source>
</evidence>
<keyword evidence="1" id="KW-0472">Membrane</keyword>
<keyword evidence="1" id="KW-1133">Transmembrane helix</keyword>
<keyword evidence="3" id="KW-1185">Reference proteome</keyword>
<accession>A0ABT3GDZ8</accession>
<sequence>MTFEQGQVIIDLLTDLRAVLSFIAGVCFAGVMALGLGLLFPKG</sequence>
<keyword evidence="1" id="KW-0812">Transmembrane</keyword>
<evidence type="ECO:0000313" key="2">
    <source>
        <dbReference type="EMBL" id="MCW1921498.1"/>
    </source>
</evidence>
<proteinExistence type="predicted"/>
<comment type="caution">
    <text evidence="2">The sequence shown here is derived from an EMBL/GenBank/DDBJ whole genome shotgun (WGS) entry which is preliminary data.</text>
</comment>
<reference evidence="2 3" key="1">
    <citation type="submission" date="2022-10" db="EMBL/GenBank/DDBJ databases">
        <title>Luteolibacter arcticus strain CCTCC AB 2014275, whole genome shotgun sequencing project.</title>
        <authorList>
            <person name="Zhao G."/>
            <person name="Shen L."/>
        </authorList>
    </citation>
    <scope>NUCLEOTIDE SEQUENCE [LARGE SCALE GENOMIC DNA]</scope>
    <source>
        <strain evidence="2 3">CCTCC AB 2014275</strain>
    </source>
</reference>
<evidence type="ECO:0000313" key="3">
    <source>
        <dbReference type="Proteomes" id="UP001320876"/>
    </source>
</evidence>
<dbReference type="EMBL" id="JAPDDT010000001">
    <property type="protein sequence ID" value="MCW1921498.1"/>
    <property type="molecule type" value="Genomic_DNA"/>
</dbReference>
<feature type="transmembrane region" description="Helical" evidence="1">
    <location>
        <begin position="20"/>
        <end position="40"/>
    </location>
</feature>
<organism evidence="2 3">
    <name type="scientific">Luteolibacter arcticus</name>
    <dbReference type="NCBI Taxonomy" id="1581411"/>
    <lineage>
        <taxon>Bacteria</taxon>
        <taxon>Pseudomonadati</taxon>
        <taxon>Verrucomicrobiota</taxon>
        <taxon>Verrucomicrobiia</taxon>
        <taxon>Verrucomicrobiales</taxon>
        <taxon>Verrucomicrobiaceae</taxon>
        <taxon>Luteolibacter</taxon>
    </lineage>
</organism>
<dbReference type="Proteomes" id="UP001320876">
    <property type="component" value="Unassembled WGS sequence"/>
</dbReference>
<dbReference type="RefSeq" id="WP_264485607.1">
    <property type="nucleotide sequence ID" value="NZ_JAPDDT010000001.1"/>
</dbReference>
<gene>
    <name evidence="2" type="ORF">OKA05_02970</name>
</gene>
<name>A0ABT3GDZ8_9BACT</name>